<dbReference type="Gene3D" id="3.40.50.360">
    <property type="match status" value="1"/>
</dbReference>
<keyword evidence="3" id="KW-1185">Reference proteome</keyword>
<evidence type="ECO:0000313" key="2">
    <source>
        <dbReference type="EMBL" id="MED7824175.1"/>
    </source>
</evidence>
<evidence type="ECO:0000259" key="1">
    <source>
        <dbReference type="Pfam" id="PF03358"/>
    </source>
</evidence>
<organism evidence="2 3">
    <name type="scientific">Streptomyces chiangmaiensis</name>
    <dbReference type="NCBI Taxonomy" id="766497"/>
    <lineage>
        <taxon>Bacteria</taxon>
        <taxon>Bacillati</taxon>
        <taxon>Actinomycetota</taxon>
        <taxon>Actinomycetes</taxon>
        <taxon>Kitasatosporales</taxon>
        <taxon>Streptomycetaceae</taxon>
        <taxon>Streptomyces</taxon>
    </lineage>
</organism>
<dbReference type="Pfam" id="PF03358">
    <property type="entry name" value="FMN_red"/>
    <property type="match status" value="1"/>
</dbReference>
<dbReference type="GO" id="GO:0016491">
    <property type="term" value="F:oxidoreductase activity"/>
    <property type="evidence" value="ECO:0007669"/>
    <property type="project" value="UniProtKB-KW"/>
</dbReference>
<name>A0ABU7FJ71_9ACTN</name>
<dbReference type="PANTHER" id="PTHR30543">
    <property type="entry name" value="CHROMATE REDUCTASE"/>
    <property type="match status" value="1"/>
</dbReference>
<dbReference type="InterPro" id="IPR029039">
    <property type="entry name" value="Flavoprotein-like_sf"/>
</dbReference>
<dbReference type="EC" id="1.-.-.-" evidence="2"/>
<reference evidence="2" key="1">
    <citation type="submission" date="2024-01" db="EMBL/GenBank/DDBJ databases">
        <title>First draft genome sequence data of TA4-1, the type strain of Gram-positive actinobacterium Streptomyces chiangmaiensis.</title>
        <authorList>
            <person name="Yasawong M."/>
            <person name="Nantapong N."/>
        </authorList>
    </citation>
    <scope>NUCLEOTIDE SEQUENCE</scope>
    <source>
        <strain evidence="2">TA4-1</strain>
    </source>
</reference>
<dbReference type="InterPro" id="IPR050712">
    <property type="entry name" value="NAD(P)H-dep_reductase"/>
</dbReference>
<dbReference type="InterPro" id="IPR005025">
    <property type="entry name" value="FMN_Rdtase-like_dom"/>
</dbReference>
<dbReference type="SUPFAM" id="SSF52218">
    <property type="entry name" value="Flavoproteins"/>
    <property type="match status" value="1"/>
</dbReference>
<gene>
    <name evidence="2" type="ORF">VXC91_19860</name>
</gene>
<dbReference type="PANTHER" id="PTHR30543:SF21">
    <property type="entry name" value="NAD(P)H-DEPENDENT FMN REDUCTASE LOT6"/>
    <property type="match status" value="1"/>
</dbReference>
<sequence>MSHAAPLRVAIIAGSTRPGRKADTVARWIHSLAERRDDAVFEVVDLADHGLPLIDEPVPPMAGMYNKPHTQKWAATIASFDAFVFVTPEYNHSTSGALKNAIDYLFAEWNDKVAGFVSYGFNSGFRAVEHLRLVLSELKVATVRSSVALTIGEDFTGQTYTEFTPRDTHETYVTAMLDEVVTWGTALRTVRQG</sequence>
<protein>
    <submittedName>
        <fullName evidence="2">NAD(P)H-dependent oxidoreductase</fullName>
        <ecNumber evidence="2">1.-.-.-</ecNumber>
    </submittedName>
</protein>
<keyword evidence="2" id="KW-0560">Oxidoreductase</keyword>
<dbReference type="Proteomes" id="UP001333996">
    <property type="component" value="Unassembled WGS sequence"/>
</dbReference>
<dbReference type="EMBL" id="JAYWVC010000064">
    <property type="protein sequence ID" value="MED7824175.1"/>
    <property type="molecule type" value="Genomic_DNA"/>
</dbReference>
<proteinExistence type="predicted"/>
<comment type="caution">
    <text evidence="2">The sequence shown here is derived from an EMBL/GenBank/DDBJ whole genome shotgun (WGS) entry which is preliminary data.</text>
</comment>
<feature type="domain" description="NADPH-dependent FMN reductase-like" evidence="1">
    <location>
        <begin position="8"/>
        <end position="150"/>
    </location>
</feature>
<dbReference type="RefSeq" id="WP_329508624.1">
    <property type="nucleotide sequence ID" value="NZ_BAAAYZ010000085.1"/>
</dbReference>
<accession>A0ABU7FJ71</accession>
<evidence type="ECO:0000313" key="3">
    <source>
        <dbReference type="Proteomes" id="UP001333996"/>
    </source>
</evidence>